<name>A0AAD9K5R2_9ANNE</name>
<evidence type="ECO:0000313" key="3">
    <source>
        <dbReference type="Proteomes" id="UP001208570"/>
    </source>
</evidence>
<dbReference type="PANTHER" id="PTHR35537:SF1">
    <property type="entry name" value="DNA DAMAGE-INDUCED APOPTOSIS SUPPRESSOR PROTEIN"/>
    <property type="match status" value="1"/>
</dbReference>
<dbReference type="GO" id="GO:0005634">
    <property type="term" value="C:nucleus"/>
    <property type="evidence" value="ECO:0007669"/>
    <property type="project" value="TreeGrafter"/>
</dbReference>
<feature type="domain" description="Replication factor A C-terminal" evidence="1">
    <location>
        <begin position="7"/>
        <end position="116"/>
    </location>
</feature>
<comment type="caution">
    <text evidence="2">The sequence shown here is derived from an EMBL/GenBank/DDBJ whole genome shotgun (WGS) entry which is preliminary data.</text>
</comment>
<dbReference type="GO" id="GO:0005737">
    <property type="term" value="C:cytoplasm"/>
    <property type="evidence" value="ECO:0007669"/>
    <property type="project" value="TreeGrafter"/>
</dbReference>
<keyword evidence="3" id="KW-1185">Reference proteome</keyword>
<dbReference type="InterPro" id="IPR043522">
    <property type="entry name" value="DDIAS"/>
</dbReference>
<dbReference type="EMBL" id="JAODUP010000053">
    <property type="protein sequence ID" value="KAK2165212.1"/>
    <property type="molecule type" value="Genomic_DNA"/>
</dbReference>
<sequence length="791" mass="88346">MISLQRYDCVKCEQCYSRSAIVMRYRLSLTITDNTAICTVTIFGKTLDKLFGCSAPELSRMLVDLKKGYSSDMEDIFKEALAIVTVGRMFYFGFKFTHHIHNNKKVKVSIKDIISCNKDKINSSGLVALQMIPAYQENSTESNTVRSVLKMLLHQDMESLYKEQSPRIRRFDEQTKNNELSTKKEFCTISDYCTYHEESSSNQTELILSCESYSEKSNNNLNDSTEKPGSVSHHVYLHDQKTNHSCSSVDSSLPASVDRYCESVMLTSDLNWKDSDSFLMGLHQCSELECSDKETTKSTSSTCCISESTSLRCTVLPEESEHSSARNRNDSSNVKTGCISSNVKLHIPDTSAPYSEELDLFLQDLDNELIFSDTSLIPEISVASSTRQPTSICPTHNLVSVSQHLPEIFPQSKKIKPQLHTVRTCGSPVTRLAEVHTPEASHLTSGSVGMLANCVDKRQLDGIMNTGITRIQPSPYSESEGKQHSSILTKNLQHKSCSGDVLCTEKNCSDEALLMTAALCSSNTSRDLFDESDDMFQDSYSSAFVNEEKSSTVICSPLSAVSPDNKLVNDESKDRLKKSLISSPLVMLPSRLWHHVIVSQQHDHRRMCTVHGAETSAMKTSNTSLQPVSSTPKINWLTTNRFASQLNESANVESYRSLTGSQDLFDESSHSSHNCEYTNNPIALSRSMSRTVQSTLCLPVIITGPKYSLNQLSFKDCMETSVQEKLIYTSSSSSSNDDLDRSRIRSDSEVFFSEEKYQTDTINETMFSSSTESVDSISHITDESKDLFDDS</sequence>
<dbReference type="Pfam" id="PF08646">
    <property type="entry name" value="Rep_fac-A_C"/>
    <property type="match status" value="1"/>
</dbReference>
<dbReference type="SUPFAM" id="SSF50249">
    <property type="entry name" value="Nucleic acid-binding proteins"/>
    <property type="match status" value="1"/>
</dbReference>
<accession>A0AAD9K5R2</accession>
<dbReference type="GO" id="GO:1902230">
    <property type="term" value="P:negative regulation of intrinsic apoptotic signaling pathway in response to DNA damage"/>
    <property type="evidence" value="ECO:0007669"/>
    <property type="project" value="InterPro"/>
</dbReference>
<protein>
    <recommendedName>
        <fullName evidence="1">Replication factor A C-terminal domain-containing protein</fullName>
    </recommendedName>
</protein>
<gene>
    <name evidence="2" type="ORF">LSH36_53g03008</name>
</gene>
<dbReference type="InterPro" id="IPR013955">
    <property type="entry name" value="Rep_factor-A_C"/>
</dbReference>
<organism evidence="2 3">
    <name type="scientific">Paralvinella palmiformis</name>
    <dbReference type="NCBI Taxonomy" id="53620"/>
    <lineage>
        <taxon>Eukaryota</taxon>
        <taxon>Metazoa</taxon>
        <taxon>Spiralia</taxon>
        <taxon>Lophotrochozoa</taxon>
        <taxon>Annelida</taxon>
        <taxon>Polychaeta</taxon>
        <taxon>Sedentaria</taxon>
        <taxon>Canalipalpata</taxon>
        <taxon>Terebellida</taxon>
        <taxon>Terebelliformia</taxon>
        <taxon>Alvinellidae</taxon>
        <taxon>Paralvinella</taxon>
    </lineage>
</organism>
<reference evidence="2" key="1">
    <citation type="journal article" date="2023" name="Mol. Biol. Evol.">
        <title>Third-Generation Sequencing Reveals the Adaptive Role of the Epigenome in Three Deep-Sea Polychaetes.</title>
        <authorList>
            <person name="Perez M."/>
            <person name="Aroh O."/>
            <person name="Sun Y."/>
            <person name="Lan Y."/>
            <person name="Juniper S.K."/>
            <person name="Young C.R."/>
            <person name="Angers B."/>
            <person name="Qian P.Y."/>
        </authorList>
    </citation>
    <scope>NUCLEOTIDE SEQUENCE</scope>
    <source>
        <strain evidence="2">P08H-3</strain>
    </source>
</reference>
<dbReference type="PANTHER" id="PTHR35537">
    <property type="entry name" value="DNA DAMAGE-INDUCIBLE APOPTOSIS SUPPRESSOR PROTEIN DDIAS"/>
    <property type="match status" value="1"/>
</dbReference>
<dbReference type="AlphaFoldDB" id="A0AAD9K5R2"/>
<dbReference type="Proteomes" id="UP001208570">
    <property type="component" value="Unassembled WGS sequence"/>
</dbReference>
<evidence type="ECO:0000259" key="1">
    <source>
        <dbReference type="Pfam" id="PF08646"/>
    </source>
</evidence>
<proteinExistence type="predicted"/>
<dbReference type="InterPro" id="IPR012340">
    <property type="entry name" value="NA-bd_OB-fold"/>
</dbReference>
<dbReference type="Gene3D" id="2.40.50.140">
    <property type="entry name" value="Nucleic acid-binding proteins"/>
    <property type="match status" value="1"/>
</dbReference>
<evidence type="ECO:0000313" key="2">
    <source>
        <dbReference type="EMBL" id="KAK2165212.1"/>
    </source>
</evidence>